<sequence length="334" mass="36137">MLAIGVALPAARAQAPAASGSPTIDAIRARGQLVCGTVLDLPGFAMVNARSEYTGMYVDFCRAVAAAVLGDATKVRFVPSTYANRLTMLQSGEIDLLSSNTTWTLPREAALGLLFSGVMFYDGQGFLVSRQLNVSAARQLDGASVCVQPGTTTELNLADYFRSNNMRLQPVVIDSIEQIREALLAGRCDAFTVGTAALSAFRAGLGARGQDFVVLPDLISKEPLGPVVRKGDDRFFDVVRWTLFAMMTAEELGVTSANLEQRLTDANPDVQRLLGRTGEFGRMLGVGNDWAVRIIRQVGSYADLWERNVAPLGLPRGYNRLYTQGGLHYPPPMR</sequence>
<feature type="domain" description="Solute-binding protein family 3/N-terminal" evidence="4">
    <location>
        <begin position="32"/>
        <end position="262"/>
    </location>
</feature>
<comment type="similarity">
    <text evidence="1">Belongs to the bacterial solute-binding protein 3 family.</text>
</comment>
<keyword evidence="3" id="KW-0732">Signal</keyword>
<accession>A0ABS5EZ39</accession>
<dbReference type="Pfam" id="PF00497">
    <property type="entry name" value="SBP_bac_3"/>
    <property type="match status" value="1"/>
</dbReference>
<organism evidence="5 6">
    <name type="scientific">Plastoroseomonas hellenica</name>
    <dbReference type="NCBI Taxonomy" id="2687306"/>
    <lineage>
        <taxon>Bacteria</taxon>
        <taxon>Pseudomonadati</taxon>
        <taxon>Pseudomonadota</taxon>
        <taxon>Alphaproteobacteria</taxon>
        <taxon>Acetobacterales</taxon>
        <taxon>Acetobacteraceae</taxon>
        <taxon>Plastoroseomonas</taxon>
    </lineage>
</organism>
<proteinExistence type="inferred from homology"/>
<evidence type="ECO:0000259" key="4">
    <source>
        <dbReference type="SMART" id="SM00062"/>
    </source>
</evidence>
<keyword evidence="6" id="KW-1185">Reference proteome</keyword>
<dbReference type="InterPro" id="IPR001638">
    <property type="entry name" value="Solute-binding_3/MltF_N"/>
</dbReference>
<dbReference type="CDD" id="cd13692">
    <property type="entry name" value="PBP2_BztA"/>
    <property type="match status" value="1"/>
</dbReference>
<dbReference type="SUPFAM" id="SSF53850">
    <property type="entry name" value="Periplasmic binding protein-like II"/>
    <property type="match status" value="1"/>
</dbReference>
<name>A0ABS5EZ39_9PROT</name>
<keyword evidence="2" id="KW-0813">Transport</keyword>
<protein>
    <submittedName>
        <fullName evidence="5">Amino acid ABC transporter substrate-binding protein</fullName>
    </submittedName>
</protein>
<evidence type="ECO:0000256" key="1">
    <source>
        <dbReference type="ARBA" id="ARBA00010333"/>
    </source>
</evidence>
<evidence type="ECO:0000313" key="6">
    <source>
        <dbReference type="Proteomes" id="UP001196870"/>
    </source>
</evidence>
<comment type="caution">
    <text evidence="5">The sequence shown here is derived from an EMBL/GenBank/DDBJ whole genome shotgun (WGS) entry which is preliminary data.</text>
</comment>
<dbReference type="InterPro" id="IPR051455">
    <property type="entry name" value="Bact_solute-bind_prot3"/>
</dbReference>
<evidence type="ECO:0000256" key="2">
    <source>
        <dbReference type="ARBA" id="ARBA00022448"/>
    </source>
</evidence>
<dbReference type="SMART" id="SM00062">
    <property type="entry name" value="PBPb"/>
    <property type="match status" value="1"/>
</dbReference>
<reference evidence="6" key="1">
    <citation type="journal article" date="2021" name="Syst. Appl. Microbiol.">
        <title>Roseomonas hellenica sp. nov., isolated from roots of wild-growing Alkanna tinctoria.</title>
        <authorList>
            <person name="Rat A."/>
            <person name="Naranjo H.D."/>
            <person name="Lebbe L."/>
            <person name="Cnockaert M."/>
            <person name="Krigas N."/>
            <person name="Grigoriadou K."/>
            <person name="Maloupa E."/>
            <person name="Willems A."/>
        </authorList>
    </citation>
    <scope>NUCLEOTIDE SEQUENCE [LARGE SCALE GENOMIC DNA]</scope>
    <source>
        <strain evidence="6">LMG 31523</strain>
    </source>
</reference>
<gene>
    <name evidence="5" type="ORF">GXW71_12570</name>
</gene>
<dbReference type="Proteomes" id="UP001196870">
    <property type="component" value="Unassembled WGS sequence"/>
</dbReference>
<dbReference type="PANTHER" id="PTHR30085">
    <property type="entry name" value="AMINO ACID ABC TRANSPORTER PERMEASE"/>
    <property type="match status" value="1"/>
</dbReference>
<dbReference type="EMBL" id="JAAGBB010000013">
    <property type="protein sequence ID" value="MBR0665190.1"/>
    <property type="molecule type" value="Genomic_DNA"/>
</dbReference>
<evidence type="ECO:0000313" key="5">
    <source>
        <dbReference type="EMBL" id="MBR0665190.1"/>
    </source>
</evidence>
<dbReference type="PANTHER" id="PTHR30085:SF7">
    <property type="entry name" value="AMINO-ACID ABC TRANSPORTER-BINDING PROTEIN YHDW-RELATED"/>
    <property type="match status" value="1"/>
</dbReference>
<dbReference type="Gene3D" id="3.40.190.10">
    <property type="entry name" value="Periplasmic binding protein-like II"/>
    <property type="match status" value="2"/>
</dbReference>
<evidence type="ECO:0000256" key="3">
    <source>
        <dbReference type="ARBA" id="ARBA00022729"/>
    </source>
</evidence>